<dbReference type="RefSeq" id="WP_130552238.1">
    <property type="nucleotide sequence ID" value="NZ_SHMC01000006.1"/>
</dbReference>
<dbReference type="AlphaFoldDB" id="A0A4Q8L752"/>
<dbReference type="EMBL" id="SHMC01000006">
    <property type="protein sequence ID" value="TAA23213.1"/>
    <property type="molecule type" value="Genomic_DNA"/>
</dbReference>
<sequence>MSQLADRVHTDPTEIARLETLVTELPSEARVALTLDDGRELRGTVAVRPTVQLFRDYHGNEGNNALLRLDDIAHPAHAQYVWLDQVRKVMPLGTF</sequence>
<dbReference type="Proteomes" id="UP000292627">
    <property type="component" value="Unassembled WGS sequence"/>
</dbReference>
<protein>
    <submittedName>
        <fullName evidence="1">DUF3247 family protein</fullName>
    </submittedName>
</protein>
<dbReference type="InterPro" id="IPR021649">
    <property type="entry name" value="DUF3247"/>
</dbReference>
<comment type="caution">
    <text evidence="1">The sequence shown here is derived from an EMBL/GenBank/DDBJ whole genome shotgun (WGS) entry which is preliminary data.</text>
</comment>
<evidence type="ECO:0000313" key="1">
    <source>
        <dbReference type="EMBL" id="TAA23213.1"/>
    </source>
</evidence>
<dbReference type="Pfam" id="PF11607">
    <property type="entry name" value="DUF3247"/>
    <property type="match status" value="1"/>
</dbReference>
<name>A0A4Q8L752_9GAMM</name>
<organism evidence="1 2">
    <name type="scientific">Pseudoxanthomonas winnipegensis</name>
    <dbReference type="NCBI Taxonomy" id="2480810"/>
    <lineage>
        <taxon>Bacteria</taxon>
        <taxon>Pseudomonadati</taxon>
        <taxon>Pseudomonadota</taxon>
        <taxon>Gammaproteobacteria</taxon>
        <taxon>Lysobacterales</taxon>
        <taxon>Lysobacteraceae</taxon>
        <taxon>Pseudoxanthomonas</taxon>
    </lineage>
</organism>
<accession>A0A4Q8L752</accession>
<proteinExistence type="predicted"/>
<gene>
    <name evidence="1" type="ORF">EA660_14820</name>
</gene>
<dbReference type="Gene3D" id="2.30.30.720">
    <property type="entry name" value="Protein of unknown function (DUF3247)"/>
    <property type="match status" value="1"/>
</dbReference>
<dbReference type="OrthoDB" id="5958099at2"/>
<evidence type="ECO:0000313" key="2">
    <source>
        <dbReference type="Proteomes" id="UP000292627"/>
    </source>
</evidence>
<reference evidence="1 2" key="1">
    <citation type="submission" date="2019-02" db="EMBL/GenBank/DDBJ databases">
        <title>WGS of Pseudoxanthomonas species novum from clinical isolates.</title>
        <authorList>
            <person name="Bernier A.-M."/>
            <person name="Bernard K."/>
            <person name="Vachon A."/>
        </authorList>
    </citation>
    <scope>NUCLEOTIDE SEQUENCE [LARGE SCALE GENOMIC DNA]</scope>
    <source>
        <strain evidence="1 2">NML171200</strain>
    </source>
</reference>